<feature type="region of interest" description="Disordered" evidence="1">
    <location>
        <begin position="714"/>
        <end position="763"/>
    </location>
</feature>
<dbReference type="InterPro" id="IPR036047">
    <property type="entry name" value="F-box-like_dom_sf"/>
</dbReference>
<evidence type="ECO:0000313" key="3">
    <source>
        <dbReference type="EMBL" id="TNY19582.1"/>
    </source>
</evidence>
<dbReference type="STRING" id="5288.A0A5C5FTP4"/>
<feature type="region of interest" description="Disordered" evidence="1">
    <location>
        <begin position="1"/>
        <end position="95"/>
    </location>
</feature>
<feature type="compositionally biased region" description="Polar residues" evidence="1">
    <location>
        <begin position="739"/>
        <end position="756"/>
    </location>
</feature>
<evidence type="ECO:0000256" key="1">
    <source>
        <dbReference type="SAM" id="MobiDB-lite"/>
    </source>
</evidence>
<proteinExistence type="predicted"/>
<dbReference type="PANTHER" id="PTHR24216">
    <property type="entry name" value="PAXILLIN-RELATED"/>
    <property type="match status" value="1"/>
</dbReference>
<dbReference type="PROSITE" id="PS50181">
    <property type="entry name" value="FBOX"/>
    <property type="match status" value="1"/>
</dbReference>
<feature type="compositionally biased region" description="Low complexity" evidence="1">
    <location>
        <begin position="19"/>
        <end position="28"/>
    </location>
</feature>
<feature type="compositionally biased region" description="Acidic residues" evidence="1">
    <location>
        <begin position="945"/>
        <end position="963"/>
    </location>
</feature>
<accession>A0A5C5FTP4</accession>
<dbReference type="Gene3D" id="3.80.10.10">
    <property type="entry name" value="Ribonuclease Inhibitor"/>
    <property type="match status" value="1"/>
</dbReference>
<feature type="compositionally biased region" description="Low complexity" evidence="1">
    <location>
        <begin position="38"/>
        <end position="58"/>
    </location>
</feature>
<dbReference type="SUPFAM" id="SSF52047">
    <property type="entry name" value="RNI-like"/>
    <property type="match status" value="1"/>
</dbReference>
<dbReference type="InterPro" id="IPR032675">
    <property type="entry name" value="LRR_dom_sf"/>
</dbReference>
<gene>
    <name evidence="3" type="ORF">DMC30DRAFT_299504</name>
</gene>
<feature type="compositionally biased region" description="Polar residues" evidence="1">
    <location>
        <begin position="718"/>
        <end position="730"/>
    </location>
</feature>
<sequence>MEAERQDPMDLATLRQKGLLSSSAASLDVDSKSDLSKDALPLSPPMTDVSTAASSDSSPANISPPHMPVGTPPLSPHRDSSDRRSPKSPGSPIPPFPAEVFSNILSFLPQRAVAPLCRVSRAWQQHILNDTRLWSTLATRLDLDEDDMCRAVCSRAGTHGGSKRASSGICTLRLVLGSDQTSNGRRMDRVSTDFVLERVHRVVEYAQQASVSSTASGPAGNAPRIRSTLRTLVVELSPNTTTSAHVLDFFGKTCRHPLFVELQEVRFRATLPDFDLSGAFLQMWPSVTSFEFRAEPGSFWARTINLSNWQWQGPPSRNAPPVTSLGHLASLSLSHVFVGDVDVPDLPALRHITLHNVRWEGLGLFHLLRRARRSIETILVNQISFEPAEDTLDDWLQHVDVANAALDDDDGGGGPARSSFSPWLDAVPILLPALRDLEIIGPSPPFFATLETLASSSLYDDEDPYPTPVLQMPSLERCKLEAVDVESEFEDDSLGPLAVLGQNAPRVSTLVLNELIVNDWAVHCCLSGMHAKVTTLDLFQSSVTDHLIVRLPALVPFLKVLDVRQCDDVTPQGVARMVEVMRMHHDEGQSRVERVFMDPPSHSGASYVAHQWLDFVNVLVRDEWDFEGTGPSEPADRQKWRRLGKRDINWEHKEQLKQIEEVERADRERAREAAKLRAFQVAMAGGSSSSRVAPGPCTYASAAGPLPPLPASPFTYPTHPQQSRLPSTSVPPFRPHSFAPSQPSQLASVPMQQQRPIQPVPLHPPTVAPSSVWLRPSAAHYQRPSPADLGPACEQPHFYRAPAPRASPPPVPQSQYPLATETIAETDADYSFLDGADGGASQLSPAFVRAQMAELERMGAVHEQQAQAQAVAAAQRQVEVAAAGKDEQDRREQAQAAATLVVASLQCRSEGGRQVQEEVVSVVQASIPAVNGEMWEGLGFAHGGDDDDDNNDDDDDDDDDDDMVGGGDEAVVQQHAAPDEDFAPLV</sequence>
<comment type="caution">
    <text evidence="3">The sequence shown here is derived from an EMBL/GenBank/DDBJ whole genome shotgun (WGS) entry which is preliminary data.</text>
</comment>
<organism evidence="3 4">
    <name type="scientific">Rhodotorula diobovata</name>
    <dbReference type="NCBI Taxonomy" id="5288"/>
    <lineage>
        <taxon>Eukaryota</taxon>
        <taxon>Fungi</taxon>
        <taxon>Dikarya</taxon>
        <taxon>Basidiomycota</taxon>
        <taxon>Pucciniomycotina</taxon>
        <taxon>Microbotryomycetes</taxon>
        <taxon>Sporidiobolales</taxon>
        <taxon>Sporidiobolaceae</taxon>
        <taxon>Rhodotorula</taxon>
    </lineage>
</organism>
<dbReference type="SUPFAM" id="SSF81383">
    <property type="entry name" value="F-box domain"/>
    <property type="match status" value="1"/>
</dbReference>
<name>A0A5C5FTP4_9BASI</name>
<dbReference type="Gene3D" id="1.20.1280.50">
    <property type="match status" value="1"/>
</dbReference>
<keyword evidence="4" id="KW-1185">Reference proteome</keyword>
<evidence type="ECO:0000313" key="4">
    <source>
        <dbReference type="Proteomes" id="UP000311382"/>
    </source>
</evidence>
<dbReference type="Pfam" id="PF12937">
    <property type="entry name" value="F-box-like"/>
    <property type="match status" value="1"/>
</dbReference>
<feature type="compositionally biased region" description="Pro residues" evidence="1">
    <location>
        <begin position="65"/>
        <end position="75"/>
    </location>
</feature>
<feature type="domain" description="F-box" evidence="2">
    <location>
        <begin position="90"/>
        <end position="137"/>
    </location>
</feature>
<dbReference type="AlphaFoldDB" id="A0A5C5FTP4"/>
<dbReference type="InterPro" id="IPR001810">
    <property type="entry name" value="F-box_dom"/>
</dbReference>
<feature type="compositionally biased region" description="Basic and acidic residues" evidence="1">
    <location>
        <begin position="76"/>
        <end position="85"/>
    </location>
</feature>
<dbReference type="OrthoDB" id="2535642at2759"/>
<evidence type="ECO:0000259" key="2">
    <source>
        <dbReference type="PROSITE" id="PS50181"/>
    </source>
</evidence>
<reference evidence="3 4" key="1">
    <citation type="submission" date="2019-03" db="EMBL/GenBank/DDBJ databases">
        <title>Rhodosporidium diobovatum UCD-FST 08-225 genome sequencing, assembly, and annotation.</title>
        <authorList>
            <person name="Fakankun I.U."/>
            <person name="Fristensky B."/>
            <person name="Levin D.B."/>
        </authorList>
    </citation>
    <scope>NUCLEOTIDE SEQUENCE [LARGE SCALE GENOMIC DNA]</scope>
    <source>
        <strain evidence="3 4">UCD-FST 08-225</strain>
    </source>
</reference>
<protein>
    <recommendedName>
        <fullName evidence="2">F-box domain-containing protein</fullName>
    </recommendedName>
</protein>
<dbReference type="EMBL" id="SOZI01000091">
    <property type="protein sequence ID" value="TNY19582.1"/>
    <property type="molecule type" value="Genomic_DNA"/>
</dbReference>
<dbReference type="Proteomes" id="UP000311382">
    <property type="component" value="Unassembled WGS sequence"/>
</dbReference>
<feature type="region of interest" description="Disordered" evidence="1">
    <location>
        <begin position="936"/>
        <end position="986"/>
    </location>
</feature>